<dbReference type="Proteomes" id="UP000701801">
    <property type="component" value="Unassembled WGS sequence"/>
</dbReference>
<name>A0A9N9LJH9_9HELO</name>
<sequence>MIGENNPGTGKPYVQMKDRNAAILEPAEAPEKEPLYPLAHPETPVDKSSKLISECSATGATTKKKGFGVARAVPELSQAFSAITSGK</sequence>
<protein>
    <submittedName>
        <fullName evidence="2">Uncharacterized protein</fullName>
    </submittedName>
</protein>
<feature type="region of interest" description="Disordered" evidence="1">
    <location>
        <begin position="28"/>
        <end position="47"/>
    </location>
</feature>
<dbReference type="EMBL" id="CAJVRM010000087">
    <property type="protein sequence ID" value="CAG8974022.1"/>
    <property type="molecule type" value="Genomic_DNA"/>
</dbReference>
<proteinExistence type="predicted"/>
<keyword evidence="3" id="KW-1185">Reference proteome</keyword>
<organism evidence="2 3">
    <name type="scientific">Hymenoscyphus albidus</name>
    <dbReference type="NCBI Taxonomy" id="595503"/>
    <lineage>
        <taxon>Eukaryota</taxon>
        <taxon>Fungi</taxon>
        <taxon>Dikarya</taxon>
        <taxon>Ascomycota</taxon>
        <taxon>Pezizomycotina</taxon>
        <taxon>Leotiomycetes</taxon>
        <taxon>Helotiales</taxon>
        <taxon>Helotiaceae</taxon>
        <taxon>Hymenoscyphus</taxon>
    </lineage>
</organism>
<evidence type="ECO:0000313" key="2">
    <source>
        <dbReference type="EMBL" id="CAG8974022.1"/>
    </source>
</evidence>
<evidence type="ECO:0000313" key="3">
    <source>
        <dbReference type="Proteomes" id="UP000701801"/>
    </source>
</evidence>
<evidence type="ECO:0000256" key="1">
    <source>
        <dbReference type="SAM" id="MobiDB-lite"/>
    </source>
</evidence>
<reference evidence="2" key="1">
    <citation type="submission" date="2021-07" db="EMBL/GenBank/DDBJ databases">
        <authorList>
            <person name="Durling M."/>
        </authorList>
    </citation>
    <scope>NUCLEOTIDE SEQUENCE</scope>
</reference>
<dbReference type="AlphaFoldDB" id="A0A9N9LJH9"/>
<comment type="caution">
    <text evidence="2">The sequence shown here is derived from an EMBL/GenBank/DDBJ whole genome shotgun (WGS) entry which is preliminary data.</text>
</comment>
<accession>A0A9N9LJH9</accession>
<gene>
    <name evidence="2" type="ORF">HYALB_00008571</name>
</gene>